<comment type="subcellular location">
    <subcellularLocation>
        <location evidence="1">Membrane</location>
    </subcellularLocation>
</comment>
<proteinExistence type="predicted"/>
<keyword evidence="2" id="KW-0378">Hydrolase</keyword>
<evidence type="ECO:0000256" key="4">
    <source>
        <dbReference type="SAM" id="Phobius"/>
    </source>
</evidence>
<dbReference type="EC" id="2.4.1.129" evidence="6"/>
<dbReference type="SUPFAM" id="SSF54184">
    <property type="entry name" value="Penicillin-binding protein 2x (pbp-2x), c-terminal domain"/>
    <property type="match status" value="1"/>
</dbReference>
<dbReference type="PANTHER" id="PTHR30627">
    <property type="entry name" value="PEPTIDOGLYCAN D,D-TRANSPEPTIDASE"/>
    <property type="match status" value="1"/>
</dbReference>
<dbReference type="GO" id="GO:0016757">
    <property type="term" value="F:glycosyltransferase activity"/>
    <property type="evidence" value="ECO:0007669"/>
    <property type="project" value="UniProtKB-KW"/>
</dbReference>
<dbReference type="PROSITE" id="PS51178">
    <property type="entry name" value="PASTA"/>
    <property type="match status" value="1"/>
</dbReference>
<reference evidence="6" key="1">
    <citation type="submission" date="2020-02" db="EMBL/GenBank/DDBJ databases">
        <authorList>
            <person name="Meier V. D."/>
        </authorList>
    </citation>
    <scope>NUCLEOTIDE SEQUENCE</scope>
    <source>
        <strain evidence="6">AVDCRST_MAG56</strain>
    </source>
</reference>
<keyword evidence="6" id="KW-0132">Cell division</keyword>
<dbReference type="GO" id="GO:0071555">
    <property type="term" value="P:cell wall organization"/>
    <property type="evidence" value="ECO:0007669"/>
    <property type="project" value="TreeGrafter"/>
</dbReference>
<dbReference type="InterPro" id="IPR005311">
    <property type="entry name" value="PBP_dimer"/>
</dbReference>
<dbReference type="GO" id="GO:0051301">
    <property type="term" value="P:cell division"/>
    <property type="evidence" value="ECO:0007669"/>
    <property type="project" value="UniProtKB-KW"/>
</dbReference>
<dbReference type="Gene3D" id="3.30.450.330">
    <property type="match status" value="1"/>
</dbReference>
<dbReference type="InterPro" id="IPR036138">
    <property type="entry name" value="PBP_dimer_sf"/>
</dbReference>
<keyword evidence="4" id="KW-0812">Transmembrane</keyword>
<organism evidence="6">
    <name type="scientific">uncultured Cytophagales bacterium</name>
    <dbReference type="NCBI Taxonomy" id="158755"/>
    <lineage>
        <taxon>Bacteria</taxon>
        <taxon>Pseudomonadati</taxon>
        <taxon>Bacteroidota</taxon>
        <taxon>Sphingobacteriia</taxon>
        <taxon>Sphingobacteriales</taxon>
        <taxon>environmental samples</taxon>
    </lineage>
</organism>
<dbReference type="InterPro" id="IPR001460">
    <property type="entry name" value="PCN-bd_Tpept"/>
</dbReference>
<sequence>MNIKKSILLRVRIAFLAMVLGAAAIIGRIADLQWMEGSKWRKAAQDKMVRYRQVKATRGNIYSDNGSLMATSLPFYRLAIDPTIPEEKVFNKGVDSLALLLSRFFEDRTPGEYERRLRDVRKNNKAARKDGRREREYLLINHKLVNFQEKKMMESWPIFRGGRMGGGVIFERVDMRYQPFRHLARRTIGFMTQGREGAGLEYSFNTQLAGRDGEALFQRIAGGSWKPLRNSSEVPSEPGYDIQTTIDINIQDVAEASLLRHLLEHQANYGCVVVMEVATGEIKAMANLGRLPSGNYAETYNYAVGQQGRTEPGSTFKLASIIALLEEARIDPTDSINTGNGVLQYYDREMRDSKTGGFGKITIQQAFELSSNVAFVKLMRDHFGTRPNRFFEYLESFGLTRPLGFQMMGEAVPVIKRPNDPGWSGLSLPWMSVGYETQISPLHILTFYNGIANNGVMIQPIIVKEIRSEDRLVEAYSAKVIREKLCTEETLRKVRAMLEGVVARGTAKNIANSDYKIAGKTGTSQKLKNGRYTKSYYTSFVGYFPADKPKYSCIVVIDEPKGIRQYGANVAGPVFKEVADKVYAQDLEMHKQMAAGKWEQEGEFPTIRAGHADELRFICNELGISNHGPQSTDWVVARTSNNSVQWFSRQPKPGQVPDVTGMLLRDALYVLENRGLRVNFTGRGRVVYQSQPAGSLALKGSSINIKLAE</sequence>
<dbReference type="SMART" id="SM00740">
    <property type="entry name" value="PASTA"/>
    <property type="match status" value="1"/>
</dbReference>
<dbReference type="Gene3D" id="3.30.10.20">
    <property type="match status" value="1"/>
</dbReference>
<evidence type="ECO:0000256" key="1">
    <source>
        <dbReference type="ARBA" id="ARBA00004370"/>
    </source>
</evidence>
<evidence type="ECO:0000256" key="3">
    <source>
        <dbReference type="ARBA" id="ARBA00023136"/>
    </source>
</evidence>
<dbReference type="Pfam" id="PF03717">
    <property type="entry name" value="PBP_dimer"/>
    <property type="match status" value="1"/>
</dbReference>
<protein>
    <submittedName>
        <fullName evidence="6">Cell division protein FtsI [Peptidoglycan synthetase]</fullName>
        <ecNumber evidence="6">2.4.1.129</ecNumber>
    </submittedName>
</protein>
<keyword evidence="2" id="KW-0645">Protease</keyword>
<keyword evidence="6" id="KW-0808">Transferase</keyword>
<keyword evidence="4" id="KW-1133">Transmembrane helix</keyword>
<dbReference type="InterPro" id="IPR005543">
    <property type="entry name" value="PASTA_dom"/>
</dbReference>
<dbReference type="CDD" id="cd06575">
    <property type="entry name" value="PASTA_Pbp2x-like_2"/>
    <property type="match status" value="1"/>
</dbReference>
<name>A0A6J4I884_9SPHI</name>
<dbReference type="InterPro" id="IPR050515">
    <property type="entry name" value="Beta-lactam/transpept"/>
</dbReference>
<dbReference type="PANTHER" id="PTHR30627:SF1">
    <property type="entry name" value="PEPTIDOGLYCAN D,D-TRANSPEPTIDASE FTSI"/>
    <property type="match status" value="1"/>
</dbReference>
<dbReference type="GO" id="GO:0004180">
    <property type="term" value="F:carboxypeptidase activity"/>
    <property type="evidence" value="ECO:0007669"/>
    <property type="project" value="UniProtKB-KW"/>
</dbReference>
<dbReference type="GO" id="GO:0008658">
    <property type="term" value="F:penicillin binding"/>
    <property type="evidence" value="ECO:0007669"/>
    <property type="project" value="InterPro"/>
</dbReference>
<dbReference type="Pfam" id="PF00905">
    <property type="entry name" value="Transpeptidase"/>
    <property type="match status" value="1"/>
</dbReference>
<dbReference type="Gene3D" id="3.40.710.10">
    <property type="entry name" value="DD-peptidase/beta-lactamase superfamily"/>
    <property type="match status" value="1"/>
</dbReference>
<dbReference type="EMBL" id="CADCTQ010000154">
    <property type="protein sequence ID" value="CAA9244977.1"/>
    <property type="molecule type" value="Genomic_DNA"/>
</dbReference>
<evidence type="ECO:0000256" key="2">
    <source>
        <dbReference type="ARBA" id="ARBA00022645"/>
    </source>
</evidence>
<keyword evidence="3 4" id="KW-0472">Membrane</keyword>
<dbReference type="InterPro" id="IPR012338">
    <property type="entry name" value="Beta-lactam/transpept-like"/>
</dbReference>
<feature type="domain" description="PASTA" evidence="5">
    <location>
        <begin position="650"/>
        <end position="709"/>
    </location>
</feature>
<dbReference type="AlphaFoldDB" id="A0A6J4I884"/>
<keyword evidence="6" id="KW-0131">Cell cycle</keyword>
<dbReference type="SUPFAM" id="SSF56601">
    <property type="entry name" value="beta-lactamase/transpeptidase-like"/>
    <property type="match status" value="1"/>
</dbReference>
<dbReference type="GO" id="GO:0005886">
    <property type="term" value="C:plasma membrane"/>
    <property type="evidence" value="ECO:0007669"/>
    <property type="project" value="TreeGrafter"/>
</dbReference>
<dbReference type="Gene3D" id="3.90.1310.10">
    <property type="entry name" value="Penicillin-binding protein 2a (Domain 2)"/>
    <property type="match status" value="1"/>
</dbReference>
<keyword evidence="2" id="KW-0121">Carboxypeptidase</keyword>
<feature type="transmembrane region" description="Helical" evidence="4">
    <location>
        <begin position="7"/>
        <end position="26"/>
    </location>
</feature>
<dbReference type="SUPFAM" id="SSF56519">
    <property type="entry name" value="Penicillin binding protein dimerisation domain"/>
    <property type="match status" value="1"/>
</dbReference>
<evidence type="ECO:0000259" key="5">
    <source>
        <dbReference type="PROSITE" id="PS51178"/>
    </source>
</evidence>
<dbReference type="Pfam" id="PF03793">
    <property type="entry name" value="PASTA"/>
    <property type="match status" value="1"/>
</dbReference>
<keyword evidence="6" id="KW-0328">Glycosyltransferase</keyword>
<gene>
    <name evidence="6" type="ORF">AVDCRST_MAG56-1675</name>
</gene>
<accession>A0A6J4I884</accession>
<evidence type="ECO:0000313" key="6">
    <source>
        <dbReference type="EMBL" id="CAA9244977.1"/>
    </source>
</evidence>